<keyword evidence="1" id="KW-1133">Transmembrane helix</keyword>
<dbReference type="OrthoDB" id="3990141at2759"/>
<keyword evidence="1" id="KW-0812">Transmembrane</keyword>
<dbReference type="Pfam" id="PF08508">
    <property type="entry name" value="DUF1746"/>
    <property type="match status" value="1"/>
</dbReference>
<dbReference type="RefSeq" id="XP_046059375.1">
    <property type="nucleotide sequence ID" value="XM_046206729.1"/>
</dbReference>
<gene>
    <name evidence="3" type="ORF">OGAPHI_005536</name>
</gene>
<dbReference type="InterPro" id="IPR013715">
    <property type="entry name" value="DUF1746"/>
</dbReference>
<evidence type="ECO:0000256" key="1">
    <source>
        <dbReference type="SAM" id="Phobius"/>
    </source>
</evidence>
<dbReference type="EMBL" id="JAEUBE010000378">
    <property type="protein sequence ID" value="KAH3662286.1"/>
    <property type="molecule type" value="Genomic_DNA"/>
</dbReference>
<evidence type="ECO:0000313" key="3">
    <source>
        <dbReference type="EMBL" id="KAH3662286.1"/>
    </source>
</evidence>
<reference evidence="3" key="1">
    <citation type="journal article" date="2021" name="Open Biol.">
        <title>Shared evolutionary footprints suggest mitochondrial oxidative damage underlies multiple complex I losses in fungi.</title>
        <authorList>
            <person name="Schikora-Tamarit M.A."/>
            <person name="Marcet-Houben M."/>
            <person name="Nosek J."/>
            <person name="Gabaldon T."/>
        </authorList>
    </citation>
    <scope>NUCLEOTIDE SEQUENCE</scope>
    <source>
        <strain evidence="3">CBS6075</strain>
    </source>
</reference>
<feature type="transmembrane region" description="Helical" evidence="1">
    <location>
        <begin position="170"/>
        <end position="189"/>
    </location>
</feature>
<evidence type="ECO:0000313" key="4">
    <source>
        <dbReference type="Proteomes" id="UP000769157"/>
    </source>
</evidence>
<reference evidence="3" key="2">
    <citation type="submission" date="2021-01" db="EMBL/GenBank/DDBJ databases">
        <authorList>
            <person name="Schikora-Tamarit M.A."/>
        </authorList>
    </citation>
    <scope>NUCLEOTIDE SEQUENCE</scope>
    <source>
        <strain evidence="3">CBS6075</strain>
    </source>
</reference>
<dbReference type="AlphaFoldDB" id="A0A9P8T223"/>
<evidence type="ECO:0000259" key="2">
    <source>
        <dbReference type="Pfam" id="PF08508"/>
    </source>
</evidence>
<comment type="caution">
    <text evidence="3">The sequence shown here is derived from an EMBL/GenBank/DDBJ whole genome shotgun (WGS) entry which is preliminary data.</text>
</comment>
<name>A0A9P8T223_9ASCO</name>
<organism evidence="3 4">
    <name type="scientific">Ogataea philodendri</name>
    <dbReference type="NCBI Taxonomy" id="1378263"/>
    <lineage>
        <taxon>Eukaryota</taxon>
        <taxon>Fungi</taxon>
        <taxon>Dikarya</taxon>
        <taxon>Ascomycota</taxon>
        <taxon>Saccharomycotina</taxon>
        <taxon>Pichiomycetes</taxon>
        <taxon>Pichiales</taxon>
        <taxon>Pichiaceae</taxon>
        <taxon>Ogataea</taxon>
    </lineage>
</organism>
<keyword evidence="4" id="KW-1185">Reference proteome</keyword>
<dbReference type="Proteomes" id="UP000769157">
    <property type="component" value="Unassembled WGS sequence"/>
</dbReference>
<dbReference type="GeneID" id="70237500"/>
<feature type="domain" description="DUF1746" evidence="2">
    <location>
        <begin position="100"/>
        <end position="259"/>
    </location>
</feature>
<keyword evidence="1" id="KW-0472">Membrane</keyword>
<protein>
    <recommendedName>
        <fullName evidence="2">DUF1746 domain-containing protein</fullName>
    </recommendedName>
</protein>
<feature type="transmembrane region" description="Helical" evidence="1">
    <location>
        <begin position="243"/>
        <end position="265"/>
    </location>
</feature>
<sequence length="315" mass="36018">MFGNSFNATAKSDAHQPLFNTIESGLKHGGCSVNQISLVQGSDRITVNYILFAPNIMSSSVPGSFPAIYNAVDEQGSPDPGLPQLIKLRNNLKLEYKDTLNNLILLELIAIYLADRSFFRLVVRISLQLFLSSINIHTLRQWIEYNLLSMNQPVSEETIRTQYKYFKTTILVEIFVINGLAFLDHLFIFRNYAQLPHISFESMTSYLNSHTKNAIEYYQSKQTFQYYSVLINLIGEAQPTGRLGLLILDCAVLLGQYIMYSLIFWQKKIEPPKPPDETSELMQDKEDGYQGTITIFNVEMFPNVGFTKLWNSFTM</sequence>
<accession>A0A9P8T223</accession>
<proteinExistence type="predicted"/>